<gene>
    <name evidence="1" type="ORF">G1H10_05390</name>
</gene>
<dbReference type="EMBL" id="JAAGOA010000003">
    <property type="protein sequence ID" value="NED99595.1"/>
    <property type="molecule type" value="Genomic_DNA"/>
</dbReference>
<dbReference type="NCBIfam" id="NF033521">
    <property type="entry name" value="lasso_leader_L3"/>
    <property type="match status" value="1"/>
</dbReference>
<sequence>MTYQPPVLEEVGSVRELTLTGKSYGHSDYYVWRRKDDGGGGMS</sequence>
<dbReference type="Proteomes" id="UP000475214">
    <property type="component" value="Unassembled WGS sequence"/>
</dbReference>
<name>A0A6L9S321_9ACTN</name>
<accession>A0A6L9S321</accession>
<protein>
    <submittedName>
        <fullName evidence="1">Lasso RiPP family leader peptide-containing protein</fullName>
    </submittedName>
</protein>
<evidence type="ECO:0000313" key="2">
    <source>
        <dbReference type="Proteomes" id="UP000475214"/>
    </source>
</evidence>
<proteinExistence type="predicted"/>
<evidence type="ECO:0000313" key="1">
    <source>
        <dbReference type="EMBL" id="NED99595.1"/>
    </source>
</evidence>
<dbReference type="AlphaFoldDB" id="A0A6L9S321"/>
<organism evidence="1 2">
    <name type="scientific">Phytoactinopolyspora halotolerans</name>
    <dbReference type="NCBI Taxonomy" id="1981512"/>
    <lineage>
        <taxon>Bacteria</taxon>
        <taxon>Bacillati</taxon>
        <taxon>Actinomycetota</taxon>
        <taxon>Actinomycetes</taxon>
        <taxon>Jiangellales</taxon>
        <taxon>Jiangellaceae</taxon>
        <taxon>Phytoactinopolyspora</taxon>
    </lineage>
</organism>
<comment type="caution">
    <text evidence="1">The sequence shown here is derived from an EMBL/GenBank/DDBJ whole genome shotgun (WGS) entry which is preliminary data.</text>
</comment>
<keyword evidence="2" id="KW-1185">Reference proteome</keyword>
<reference evidence="1 2" key="1">
    <citation type="submission" date="2020-02" db="EMBL/GenBank/DDBJ databases">
        <authorList>
            <person name="Li X.-J."/>
            <person name="Han X.-M."/>
        </authorList>
    </citation>
    <scope>NUCLEOTIDE SEQUENCE [LARGE SCALE GENOMIC DNA]</scope>
    <source>
        <strain evidence="1 2">CCTCC AB 2017055</strain>
    </source>
</reference>
<dbReference type="RefSeq" id="WP_163733800.1">
    <property type="nucleotide sequence ID" value="NZ_JAAGOA010000003.1"/>
</dbReference>